<protein>
    <submittedName>
        <fullName evidence="1">Uncharacterized protein</fullName>
    </submittedName>
</protein>
<gene>
    <name evidence="1" type="ORF">APLA_LOCUS10803</name>
</gene>
<organism evidence="1 2">
    <name type="scientific">Arctia plantaginis</name>
    <name type="common">Wood tiger moth</name>
    <name type="synonym">Phalaena plantaginis</name>
    <dbReference type="NCBI Taxonomy" id="874455"/>
    <lineage>
        <taxon>Eukaryota</taxon>
        <taxon>Metazoa</taxon>
        <taxon>Ecdysozoa</taxon>
        <taxon>Arthropoda</taxon>
        <taxon>Hexapoda</taxon>
        <taxon>Insecta</taxon>
        <taxon>Pterygota</taxon>
        <taxon>Neoptera</taxon>
        <taxon>Endopterygota</taxon>
        <taxon>Lepidoptera</taxon>
        <taxon>Glossata</taxon>
        <taxon>Ditrysia</taxon>
        <taxon>Noctuoidea</taxon>
        <taxon>Erebidae</taxon>
        <taxon>Arctiinae</taxon>
        <taxon>Arctia</taxon>
    </lineage>
</organism>
<proteinExistence type="predicted"/>
<keyword evidence="2" id="KW-1185">Reference proteome</keyword>
<dbReference type="AlphaFoldDB" id="A0A8S1AIX6"/>
<accession>A0A8S1AIX6</accession>
<dbReference type="Proteomes" id="UP000494106">
    <property type="component" value="Unassembled WGS sequence"/>
</dbReference>
<reference evidence="1 2" key="1">
    <citation type="submission" date="2020-04" db="EMBL/GenBank/DDBJ databases">
        <authorList>
            <person name="Wallbank WR R."/>
            <person name="Pardo Diaz C."/>
            <person name="Kozak K."/>
            <person name="Martin S."/>
            <person name="Jiggins C."/>
            <person name="Moest M."/>
            <person name="Warren A I."/>
            <person name="Byers J.R.P. K."/>
            <person name="Montejo-Kovacevich G."/>
            <person name="Yen C E."/>
        </authorList>
    </citation>
    <scope>NUCLEOTIDE SEQUENCE [LARGE SCALE GENOMIC DNA]</scope>
</reference>
<dbReference type="EMBL" id="CADEBC010000525">
    <property type="protein sequence ID" value="CAB3246273.1"/>
    <property type="molecule type" value="Genomic_DNA"/>
</dbReference>
<sequence length="93" mass="10013">MVSVIVLGEAAYAYRYVKQRSGRLGAETLATPVRPLSSSPVLAALAPESTRSRRARVTPCRAGSGTMTPDVEIVAPAPDSFRWIRDGLLRVQS</sequence>
<name>A0A8S1AIX6_ARCPL</name>
<evidence type="ECO:0000313" key="1">
    <source>
        <dbReference type="EMBL" id="CAB3246273.1"/>
    </source>
</evidence>
<evidence type="ECO:0000313" key="2">
    <source>
        <dbReference type="Proteomes" id="UP000494106"/>
    </source>
</evidence>
<comment type="caution">
    <text evidence="1">The sequence shown here is derived from an EMBL/GenBank/DDBJ whole genome shotgun (WGS) entry which is preliminary data.</text>
</comment>